<comment type="caution">
    <text evidence="7">The sequence shown here is derived from an EMBL/GenBank/DDBJ whole genome shotgun (WGS) entry which is preliminary data.</text>
</comment>
<keyword evidence="8" id="KW-1185">Reference proteome</keyword>
<dbReference type="CDD" id="cd00130">
    <property type="entry name" value="PAS"/>
    <property type="match status" value="1"/>
</dbReference>
<dbReference type="InterPro" id="IPR000160">
    <property type="entry name" value="GGDEF_dom"/>
</dbReference>
<feature type="domain" description="PAC" evidence="5">
    <location>
        <begin position="211"/>
        <end position="265"/>
    </location>
</feature>
<sequence>MAPPVLYNDISLLYVEDDQITRDTVSRLLMRVVGTLYVAANGRAGLDMYRAHAPDVVVTDIRMPDMDGMTMVHEIRRLQPDCPVIVLSAFSDTEYLLDCVSIGINHYIGKPVDFAKLTEAVAQCCDYVNLKRRLRKQDESLNLLSQAMEQAPTSVLITDLNGTIEYVNATFTKVTGYSAEEVIGQNPRILKSDLTPPELYQELWNSIRAGEEWECELANCRKDGQVYWELAKFCPLRNSEGTVIKYLKVSQDITERKHYEENLRYLSTHDSLTNLYNRAYFEAEMSRLAASRDFPVSIVIADIDGLKTINDNYGHDEGDRLIRMAADLLLSAFRAGDVVSRIGGDEFAVLLPHTDLETAQAAVQRIIQGGCRPRREKNGYSRGLSLGVATACDASELSAALKLADRRMYQDKYDKKGHTAEQPRVEDDGLVGD</sequence>
<dbReference type="SMART" id="SM00091">
    <property type="entry name" value="PAS"/>
    <property type="match status" value="1"/>
</dbReference>
<dbReference type="InterPro" id="IPR052155">
    <property type="entry name" value="Biofilm_reg_signaling"/>
</dbReference>
<dbReference type="SMART" id="SM00086">
    <property type="entry name" value="PAC"/>
    <property type="match status" value="1"/>
</dbReference>
<dbReference type="SMART" id="SM00448">
    <property type="entry name" value="REC"/>
    <property type="match status" value="1"/>
</dbReference>
<dbReference type="InterPro" id="IPR029787">
    <property type="entry name" value="Nucleotide_cyclase"/>
</dbReference>
<dbReference type="GO" id="GO:0000160">
    <property type="term" value="P:phosphorelay signal transduction system"/>
    <property type="evidence" value="ECO:0007669"/>
    <property type="project" value="InterPro"/>
</dbReference>
<dbReference type="InterPro" id="IPR000700">
    <property type="entry name" value="PAS-assoc_C"/>
</dbReference>
<feature type="compositionally biased region" description="Basic and acidic residues" evidence="2">
    <location>
        <begin position="412"/>
        <end position="427"/>
    </location>
</feature>
<dbReference type="Proteomes" id="UP000324298">
    <property type="component" value="Unassembled WGS sequence"/>
</dbReference>
<evidence type="ECO:0000256" key="1">
    <source>
        <dbReference type="PROSITE-ProRule" id="PRU00169"/>
    </source>
</evidence>
<dbReference type="SUPFAM" id="SSF52172">
    <property type="entry name" value="CheY-like"/>
    <property type="match status" value="1"/>
</dbReference>
<evidence type="ECO:0000313" key="7">
    <source>
        <dbReference type="EMBL" id="KAA0891714.1"/>
    </source>
</evidence>
<evidence type="ECO:0000259" key="4">
    <source>
        <dbReference type="PROSITE" id="PS50112"/>
    </source>
</evidence>
<feature type="domain" description="GGDEF" evidence="6">
    <location>
        <begin position="294"/>
        <end position="424"/>
    </location>
</feature>
<dbReference type="SUPFAM" id="SSF55073">
    <property type="entry name" value="Nucleotide cyclase"/>
    <property type="match status" value="1"/>
</dbReference>
<feature type="region of interest" description="Disordered" evidence="2">
    <location>
        <begin position="412"/>
        <end position="433"/>
    </location>
</feature>
<dbReference type="InterPro" id="IPR043128">
    <property type="entry name" value="Rev_trsase/Diguanyl_cyclase"/>
</dbReference>
<dbReference type="PROSITE" id="PS50887">
    <property type="entry name" value="GGDEF"/>
    <property type="match status" value="1"/>
</dbReference>
<dbReference type="CDD" id="cd01949">
    <property type="entry name" value="GGDEF"/>
    <property type="match status" value="1"/>
</dbReference>
<reference evidence="7 8" key="1">
    <citation type="submission" date="2019-04" db="EMBL/GenBank/DDBJ databases">
        <title>Geobacter ruber sp. nov., ferric-reducing bacteria isolated from paddy soil.</title>
        <authorList>
            <person name="Xu Z."/>
            <person name="Masuda Y."/>
            <person name="Itoh H."/>
            <person name="Senoo K."/>
        </authorList>
    </citation>
    <scope>NUCLEOTIDE SEQUENCE [LARGE SCALE GENOMIC DNA]</scope>
    <source>
        <strain evidence="7 8">Red88</strain>
    </source>
</reference>
<dbReference type="InterPro" id="IPR000014">
    <property type="entry name" value="PAS"/>
</dbReference>
<evidence type="ECO:0000313" key="8">
    <source>
        <dbReference type="Proteomes" id="UP000324298"/>
    </source>
</evidence>
<name>A0A5A9XFQ1_9BACT</name>
<dbReference type="Pfam" id="PF00990">
    <property type="entry name" value="GGDEF"/>
    <property type="match status" value="1"/>
</dbReference>
<dbReference type="SUPFAM" id="SSF55785">
    <property type="entry name" value="PYP-like sensor domain (PAS domain)"/>
    <property type="match status" value="1"/>
</dbReference>
<dbReference type="Gene3D" id="3.30.70.270">
    <property type="match status" value="1"/>
</dbReference>
<dbReference type="EMBL" id="SRSD01000005">
    <property type="protein sequence ID" value="KAA0891714.1"/>
    <property type="molecule type" value="Genomic_DNA"/>
</dbReference>
<dbReference type="PROSITE" id="PS50110">
    <property type="entry name" value="RESPONSE_REGULATORY"/>
    <property type="match status" value="1"/>
</dbReference>
<dbReference type="AlphaFoldDB" id="A0A5A9XFQ1"/>
<dbReference type="SMART" id="SM00267">
    <property type="entry name" value="GGDEF"/>
    <property type="match status" value="1"/>
</dbReference>
<evidence type="ECO:0000259" key="5">
    <source>
        <dbReference type="PROSITE" id="PS50113"/>
    </source>
</evidence>
<gene>
    <name evidence="7" type="ORF">ET418_09740</name>
</gene>
<evidence type="ECO:0000259" key="3">
    <source>
        <dbReference type="PROSITE" id="PS50110"/>
    </source>
</evidence>
<dbReference type="NCBIfam" id="TIGR00229">
    <property type="entry name" value="sensory_box"/>
    <property type="match status" value="1"/>
</dbReference>
<dbReference type="InterPro" id="IPR001610">
    <property type="entry name" value="PAC"/>
</dbReference>
<accession>A0A5A9XFQ1</accession>
<protein>
    <submittedName>
        <fullName evidence="7">Diguanylate cyclase</fullName>
    </submittedName>
</protein>
<dbReference type="OrthoDB" id="9812034at2"/>
<dbReference type="Pfam" id="PF13426">
    <property type="entry name" value="PAS_9"/>
    <property type="match status" value="1"/>
</dbReference>
<dbReference type="NCBIfam" id="TIGR00254">
    <property type="entry name" value="GGDEF"/>
    <property type="match status" value="1"/>
</dbReference>
<feature type="domain" description="PAS" evidence="4">
    <location>
        <begin position="140"/>
        <end position="198"/>
    </location>
</feature>
<organism evidence="7 8">
    <name type="scientific">Oryzomonas rubra</name>
    <dbReference type="NCBI Taxonomy" id="2509454"/>
    <lineage>
        <taxon>Bacteria</taxon>
        <taxon>Pseudomonadati</taxon>
        <taxon>Thermodesulfobacteriota</taxon>
        <taxon>Desulfuromonadia</taxon>
        <taxon>Geobacterales</taxon>
        <taxon>Geobacteraceae</taxon>
        <taxon>Oryzomonas</taxon>
    </lineage>
</organism>
<dbReference type="PANTHER" id="PTHR44757:SF2">
    <property type="entry name" value="BIOFILM ARCHITECTURE MAINTENANCE PROTEIN MBAA"/>
    <property type="match status" value="1"/>
</dbReference>
<dbReference type="InterPro" id="IPR035965">
    <property type="entry name" value="PAS-like_dom_sf"/>
</dbReference>
<evidence type="ECO:0000259" key="6">
    <source>
        <dbReference type="PROSITE" id="PS50887"/>
    </source>
</evidence>
<dbReference type="InterPro" id="IPR011006">
    <property type="entry name" value="CheY-like_superfamily"/>
</dbReference>
<proteinExistence type="predicted"/>
<dbReference type="Gene3D" id="3.30.450.20">
    <property type="entry name" value="PAS domain"/>
    <property type="match status" value="1"/>
</dbReference>
<dbReference type="PROSITE" id="PS50113">
    <property type="entry name" value="PAC"/>
    <property type="match status" value="1"/>
</dbReference>
<dbReference type="PANTHER" id="PTHR44757">
    <property type="entry name" value="DIGUANYLATE CYCLASE DGCP"/>
    <property type="match status" value="1"/>
</dbReference>
<dbReference type="RefSeq" id="WP_149307413.1">
    <property type="nucleotide sequence ID" value="NZ_SRSD01000005.1"/>
</dbReference>
<dbReference type="Pfam" id="PF00072">
    <property type="entry name" value="Response_reg"/>
    <property type="match status" value="1"/>
</dbReference>
<dbReference type="CDD" id="cd17536">
    <property type="entry name" value="REC_YesN-like"/>
    <property type="match status" value="1"/>
</dbReference>
<dbReference type="Gene3D" id="3.40.50.2300">
    <property type="match status" value="1"/>
</dbReference>
<feature type="domain" description="Response regulatory" evidence="3">
    <location>
        <begin position="11"/>
        <end position="125"/>
    </location>
</feature>
<evidence type="ECO:0000256" key="2">
    <source>
        <dbReference type="SAM" id="MobiDB-lite"/>
    </source>
</evidence>
<dbReference type="PROSITE" id="PS50112">
    <property type="entry name" value="PAS"/>
    <property type="match status" value="1"/>
</dbReference>
<dbReference type="InterPro" id="IPR001789">
    <property type="entry name" value="Sig_transdc_resp-reg_receiver"/>
</dbReference>
<feature type="modified residue" description="4-aspartylphosphate" evidence="1">
    <location>
        <position position="60"/>
    </location>
</feature>
<keyword evidence="1" id="KW-0597">Phosphoprotein</keyword>